<dbReference type="GO" id="GO:0005737">
    <property type="term" value="C:cytoplasm"/>
    <property type="evidence" value="ECO:0007669"/>
    <property type="project" value="UniProtKB-SubCell"/>
</dbReference>
<organism evidence="9 10">
    <name type="scientific">Candidatus Brocadia carolinensis</name>
    <dbReference type="NCBI Taxonomy" id="1004156"/>
    <lineage>
        <taxon>Bacteria</taxon>
        <taxon>Pseudomonadati</taxon>
        <taxon>Planctomycetota</taxon>
        <taxon>Candidatus Brocadiia</taxon>
        <taxon>Candidatus Brocadiales</taxon>
        <taxon>Candidatus Brocadiaceae</taxon>
        <taxon>Candidatus Brocadia</taxon>
    </lineage>
</organism>
<comment type="function">
    <text evidence="8">Involved in unsaturated fatty acids biosynthesis. Catalyzes the dehydration of short chain beta-hydroxyacyl-ACPs and long chain saturated and unsaturated beta-hydroxyacyl-ACPs.</text>
</comment>
<dbReference type="Gene3D" id="3.10.129.10">
    <property type="entry name" value="Hotdog Thioesterase"/>
    <property type="match status" value="1"/>
</dbReference>
<keyword evidence="4" id="KW-0444">Lipid biosynthesis</keyword>
<keyword evidence="6" id="KW-0443">Lipid metabolism</keyword>
<evidence type="ECO:0000256" key="3">
    <source>
        <dbReference type="ARBA" id="ARBA00022490"/>
    </source>
</evidence>
<evidence type="ECO:0000256" key="7">
    <source>
        <dbReference type="ARBA" id="ARBA00023239"/>
    </source>
</evidence>
<evidence type="ECO:0000256" key="1">
    <source>
        <dbReference type="ARBA" id="ARBA00004496"/>
    </source>
</evidence>
<keyword evidence="3" id="KW-0963">Cytoplasm</keyword>
<dbReference type="EC" id="4.2.1.59" evidence="2"/>
<dbReference type="FunFam" id="3.10.129.10:FF:000001">
    <property type="entry name" value="3-hydroxyacyl-[acyl-carrier-protein] dehydratase FabZ"/>
    <property type="match status" value="1"/>
</dbReference>
<dbReference type="STRING" id="1004156.AYP45_00870"/>
<dbReference type="GO" id="GO:0019171">
    <property type="term" value="F:(3R)-hydroxyacyl-[acyl-carrier-protein] dehydratase activity"/>
    <property type="evidence" value="ECO:0007669"/>
    <property type="project" value="UniProtKB-EC"/>
</dbReference>
<protein>
    <recommendedName>
        <fullName evidence="2">3-hydroxyacyl-[acyl-carrier-protein] dehydratase</fullName>
        <ecNumber evidence="2">4.2.1.59</ecNumber>
    </recommendedName>
</protein>
<name>A0A1V4AXQ7_9BACT</name>
<dbReference type="EMBL" id="AYTS01000008">
    <property type="protein sequence ID" value="OOP57902.1"/>
    <property type="molecule type" value="Genomic_DNA"/>
</dbReference>
<sequence>MMSFEEIRSLLPQKYPFLFIDKVVEFEEGKRIVCIKNVSGNEPVFVGHFPDFAIMPGVLIVEAMAQASIILFKKSLSTQNNGNTVFLLASVNNARFTKPIFPGDQLFIEIIVEKIVSKGAIIQASVKVGEKVVAKANLTFGIADKDALISG</sequence>
<dbReference type="Proteomes" id="UP000189681">
    <property type="component" value="Unassembled WGS sequence"/>
</dbReference>
<evidence type="ECO:0000256" key="2">
    <source>
        <dbReference type="ARBA" id="ARBA00013167"/>
    </source>
</evidence>
<keyword evidence="7" id="KW-0456">Lyase</keyword>
<comment type="caution">
    <text evidence="9">The sequence shown here is derived from an EMBL/GenBank/DDBJ whole genome shotgun (WGS) entry which is preliminary data.</text>
</comment>
<evidence type="ECO:0000313" key="10">
    <source>
        <dbReference type="Proteomes" id="UP000189681"/>
    </source>
</evidence>
<gene>
    <name evidence="9" type="ORF">AYP45_00870</name>
</gene>
<dbReference type="SUPFAM" id="SSF54637">
    <property type="entry name" value="Thioesterase/thiol ester dehydrase-isomerase"/>
    <property type="match status" value="1"/>
</dbReference>
<dbReference type="Pfam" id="PF07977">
    <property type="entry name" value="FabA"/>
    <property type="match status" value="1"/>
</dbReference>
<evidence type="ECO:0000313" key="9">
    <source>
        <dbReference type="EMBL" id="OOP57902.1"/>
    </source>
</evidence>
<dbReference type="AlphaFoldDB" id="A0A1V4AXQ7"/>
<dbReference type="PANTHER" id="PTHR30272:SF1">
    <property type="entry name" value="3-HYDROXYACYL-[ACYL-CARRIER-PROTEIN] DEHYDRATASE"/>
    <property type="match status" value="1"/>
</dbReference>
<dbReference type="InterPro" id="IPR013114">
    <property type="entry name" value="FabA_FabZ"/>
</dbReference>
<dbReference type="GO" id="GO:0009245">
    <property type="term" value="P:lipid A biosynthetic process"/>
    <property type="evidence" value="ECO:0007669"/>
    <property type="project" value="UniProtKB-KW"/>
</dbReference>
<evidence type="ECO:0000256" key="8">
    <source>
        <dbReference type="ARBA" id="ARBA00025049"/>
    </source>
</evidence>
<reference evidence="9 10" key="1">
    <citation type="journal article" date="2017" name="Water Res.">
        <title>Discovery and metagenomic analysis of an anammox bacterial enrichment related to Candidatus "Brocadia caroliniensis" in a full-scale glycerol-fed nitritation-denitritation separate centrate treatment process.</title>
        <authorList>
            <person name="Park H."/>
            <person name="Brotto A.C."/>
            <person name="van Loosdrecht M.C."/>
            <person name="Chandran K."/>
        </authorList>
    </citation>
    <scope>NUCLEOTIDE SEQUENCE [LARGE SCALE GENOMIC DNA]</scope>
    <source>
        <strain evidence="9">26THWARD</strain>
    </source>
</reference>
<dbReference type="PANTHER" id="PTHR30272">
    <property type="entry name" value="3-HYDROXYACYL-[ACYL-CARRIER-PROTEIN] DEHYDRATASE"/>
    <property type="match status" value="1"/>
</dbReference>
<evidence type="ECO:0000256" key="5">
    <source>
        <dbReference type="ARBA" id="ARBA00022556"/>
    </source>
</evidence>
<accession>A0A1V4AXQ7</accession>
<dbReference type="NCBIfam" id="NF000582">
    <property type="entry name" value="PRK00006.1"/>
    <property type="match status" value="1"/>
</dbReference>
<evidence type="ECO:0000256" key="4">
    <source>
        <dbReference type="ARBA" id="ARBA00022516"/>
    </source>
</evidence>
<evidence type="ECO:0000256" key="6">
    <source>
        <dbReference type="ARBA" id="ARBA00023098"/>
    </source>
</evidence>
<dbReference type="CDD" id="cd01288">
    <property type="entry name" value="FabZ"/>
    <property type="match status" value="1"/>
</dbReference>
<comment type="subcellular location">
    <subcellularLocation>
        <location evidence="1">Cytoplasm</location>
    </subcellularLocation>
</comment>
<dbReference type="InterPro" id="IPR029069">
    <property type="entry name" value="HotDog_dom_sf"/>
</dbReference>
<dbReference type="GO" id="GO:0016020">
    <property type="term" value="C:membrane"/>
    <property type="evidence" value="ECO:0007669"/>
    <property type="project" value="GOC"/>
</dbReference>
<keyword evidence="5" id="KW-0441">Lipid A biosynthesis</keyword>
<proteinExistence type="predicted"/>